<sequence length="108" mass="11501">MRVTGSNRIHTSRVSELGAQSLGGQWLAAEAAAEIPGECWAGLESRDAWGTRGQHQGEIGGCGCEAPERGWIVTGSYNQFGFIMGCADSDWRYWQALKGTSYGTAATG</sequence>
<proteinExistence type="predicted"/>
<dbReference type="AlphaFoldDB" id="A0AAV7MJZ8"/>
<accession>A0AAV7MJZ8</accession>
<organism evidence="1 2">
    <name type="scientific">Pleurodeles waltl</name>
    <name type="common">Iberian ribbed newt</name>
    <dbReference type="NCBI Taxonomy" id="8319"/>
    <lineage>
        <taxon>Eukaryota</taxon>
        <taxon>Metazoa</taxon>
        <taxon>Chordata</taxon>
        <taxon>Craniata</taxon>
        <taxon>Vertebrata</taxon>
        <taxon>Euteleostomi</taxon>
        <taxon>Amphibia</taxon>
        <taxon>Batrachia</taxon>
        <taxon>Caudata</taxon>
        <taxon>Salamandroidea</taxon>
        <taxon>Salamandridae</taxon>
        <taxon>Pleurodelinae</taxon>
        <taxon>Pleurodeles</taxon>
    </lineage>
</organism>
<name>A0AAV7MJZ8_PLEWA</name>
<dbReference type="Proteomes" id="UP001066276">
    <property type="component" value="Chromosome 9"/>
</dbReference>
<gene>
    <name evidence="1" type="ORF">NDU88_001531</name>
</gene>
<keyword evidence="2" id="KW-1185">Reference proteome</keyword>
<evidence type="ECO:0000313" key="2">
    <source>
        <dbReference type="Proteomes" id="UP001066276"/>
    </source>
</evidence>
<evidence type="ECO:0000313" key="1">
    <source>
        <dbReference type="EMBL" id="KAJ1104116.1"/>
    </source>
</evidence>
<comment type="caution">
    <text evidence="1">The sequence shown here is derived from an EMBL/GenBank/DDBJ whole genome shotgun (WGS) entry which is preliminary data.</text>
</comment>
<protein>
    <submittedName>
        <fullName evidence="1">Uncharacterized protein</fullName>
    </submittedName>
</protein>
<reference evidence="1" key="1">
    <citation type="journal article" date="2022" name="bioRxiv">
        <title>Sequencing and chromosome-scale assembly of the giantPleurodeles waltlgenome.</title>
        <authorList>
            <person name="Brown T."/>
            <person name="Elewa A."/>
            <person name="Iarovenko S."/>
            <person name="Subramanian E."/>
            <person name="Araus A.J."/>
            <person name="Petzold A."/>
            <person name="Susuki M."/>
            <person name="Suzuki K.-i.T."/>
            <person name="Hayashi T."/>
            <person name="Toyoda A."/>
            <person name="Oliveira C."/>
            <person name="Osipova E."/>
            <person name="Leigh N.D."/>
            <person name="Simon A."/>
            <person name="Yun M.H."/>
        </authorList>
    </citation>
    <scope>NUCLEOTIDE SEQUENCE</scope>
    <source>
        <strain evidence="1">20211129_DDA</strain>
        <tissue evidence="1">Liver</tissue>
    </source>
</reference>
<dbReference type="EMBL" id="JANPWB010000013">
    <property type="protein sequence ID" value="KAJ1104116.1"/>
    <property type="molecule type" value="Genomic_DNA"/>
</dbReference>